<comment type="similarity">
    <text evidence="1">Belongs to the ROK (NagC/XylR) family.</text>
</comment>
<dbReference type="PANTHER" id="PTHR18964">
    <property type="entry name" value="ROK (REPRESSOR, ORF, KINASE) FAMILY"/>
    <property type="match status" value="1"/>
</dbReference>
<dbReference type="Gene3D" id="3.30.420.40">
    <property type="match status" value="2"/>
</dbReference>
<accession>A0ABX1FUG6</accession>
<dbReference type="EMBL" id="VSRL01000227">
    <property type="protein sequence ID" value="NKE62167.1"/>
    <property type="molecule type" value="Genomic_DNA"/>
</dbReference>
<evidence type="ECO:0000313" key="3">
    <source>
        <dbReference type="Proteomes" id="UP001515943"/>
    </source>
</evidence>
<dbReference type="InterPro" id="IPR043129">
    <property type="entry name" value="ATPase_NBD"/>
</dbReference>
<dbReference type="Pfam" id="PF00480">
    <property type="entry name" value="ROK"/>
    <property type="match status" value="1"/>
</dbReference>
<dbReference type="PANTHER" id="PTHR18964:SF149">
    <property type="entry name" value="BIFUNCTIONAL UDP-N-ACETYLGLUCOSAMINE 2-EPIMERASE_N-ACETYLMANNOSAMINE KINASE"/>
    <property type="match status" value="1"/>
</dbReference>
<protein>
    <submittedName>
        <fullName evidence="2">ROK family protein</fullName>
    </submittedName>
</protein>
<evidence type="ECO:0000256" key="1">
    <source>
        <dbReference type="ARBA" id="ARBA00006479"/>
    </source>
</evidence>
<comment type="caution">
    <text evidence="2">The sequence shown here is derived from an EMBL/GenBank/DDBJ whole genome shotgun (WGS) entry which is preliminary data.</text>
</comment>
<dbReference type="InterPro" id="IPR049874">
    <property type="entry name" value="ROK_cs"/>
</dbReference>
<dbReference type="InterPro" id="IPR036390">
    <property type="entry name" value="WH_DNA-bd_sf"/>
</dbReference>
<dbReference type="Proteomes" id="UP001515943">
    <property type="component" value="Unassembled WGS sequence"/>
</dbReference>
<dbReference type="SUPFAM" id="SSF46785">
    <property type="entry name" value="Winged helix' DNA-binding domain"/>
    <property type="match status" value="1"/>
</dbReference>
<name>A0ABX1FUG6_9PSEU</name>
<organism evidence="2 3">
    <name type="scientific">Lentzea indica</name>
    <dbReference type="NCBI Taxonomy" id="2604800"/>
    <lineage>
        <taxon>Bacteria</taxon>
        <taxon>Bacillati</taxon>
        <taxon>Actinomycetota</taxon>
        <taxon>Actinomycetes</taxon>
        <taxon>Pseudonocardiales</taxon>
        <taxon>Pseudonocardiaceae</taxon>
        <taxon>Lentzea</taxon>
    </lineage>
</organism>
<dbReference type="PROSITE" id="PS01125">
    <property type="entry name" value="ROK"/>
    <property type="match status" value="1"/>
</dbReference>
<reference evidence="2 3" key="1">
    <citation type="submission" date="2019-08" db="EMBL/GenBank/DDBJ databases">
        <title>Lentzea from Indian Himalayas.</title>
        <authorList>
            <person name="Mandal S."/>
            <person name="Mallick Gupta A."/>
            <person name="Maiti P.K."/>
            <person name="Sarkar J."/>
            <person name="Mandal S."/>
        </authorList>
    </citation>
    <scope>NUCLEOTIDE SEQUENCE [LARGE SCALE GENOMIC DNA]</scope>
    <source>
        <strain evidence="2 3">PSKA42</strain>
    </source>
</reference>
<dbReference type="Gene3D" id="1.10.10.10">
    <property type="entry name" value="Winged helix-like DNA-binding domain superfamily/Winged helix DNA-binding domain"/>
    <property type="match status" value="1"/>
</dbReference>
<keyword evidence="3" id="KW-1185">Reference proteome</keyword>
<gene>
    <name evidence="2" type="ORF">FXN61_37665</name>
</gene>
<evidence type="ECO:0000313" key="2">
    <source>
        <dbReference type="EMBL" id="NKE62167.1"/>
    </source>
</evidence>
<dbReference type="InterPro" id="IPR000600">
    <property type="entry name" value="ROK"/>
</dbReference>
<sequence>MKITYCARSERSTRNRFMRLKHSGDLRRAHRVEVVRSFYGGEPRTRLELANQLGLSVATIGTIVGELTKAGFLKEAAGARTGGGRPATQLTLRGGGSLVVGVDVAETYVTAELFDQAMARLARKRVPVLENAPEAVVEHVLAAVAAVRRQVYEAPVSAIGVSLPGQVEARLRPLLERRWDVPVLLDNPLKAITLAEQMFGAARDQDDVIVVNLGTGVGLGVVAGGRLLRGATNNAGEWGHTVLEAGGQPCRCGGRGCVEAYVGAGALMRLLEGSPFLVSGDQDATVARLAEAVRLGDSAALETLTRFARPLGLALANAVNMLNPELIVFGGWVSAALGEPLVSAVTPVIKEYALATPFEAATAVLGRHLDNPVSLGMAVLAFETHLLD</sequence>
<proteinExistence type="inferred from homology"/>
<dbReference type="SUPFAM" id="SSF53067">
    <property type="entry name" value="Actin-like ATPase domain"/>
    <property type="match status" value="1"/>
</dbReference>
<dbReference type="InterPro" id="IPR036388">
    <property type="entry name" value="WH-like_DNA-bd_sf"/>
</dbReference>